<comment type="caution">
    <text evidence="1">The sequence shown here is derived from an EMBL/GenBank/DDBJ whole genome shotgun (WGS) entry which is preliminary data.</text>
</comment>
<gene>
    <name evidence="1" type="ORF">RF819_12575</name>
</gene>
<name>A0A1T1ATM2_RHOFE</name>
<evidence type="ECO:0000313" key="1">
    <source>
        <dbReference type="EMBL" id="OOV07450.1"/>
    </source>
</evidence>
<evidence type="ECO:0000313" key="2">
    <source>
        <dbReference type="Proteomes" id="UP000190750"/>
    </source>
</evidence>
<proteinExistence type="predicted"/>
<organism evidence="1 2">
    <name type="scientific">Rhodoferax fermentans</name>
    <dbReference type="NCBI Taxonomy" id="28066"/>
    <lineage>
        <taxon>Bacteria</taxon>
        <taxon>Pseudomonadati</taxon>
        <taxon>Pseudomonadota</taxon>
        <taxon>Betaproteobacteria</taxon>
        <taxon>Burkholderiales</taxon>
        <taxon>Comamonadaceae</taxon>
        <taxon>Rhodoferax</taxon>
    </lineage>
</organism>
<dbReference type="Proteomes" id="UP000190750">
    <property type="component" value="Unassembled WGS sequence"/>
</dbReference>
<dbReference type="EMBL" id="MTJN01000002">
    <property type="protein sequence ID" value="OOV07450.1"/>
    <property type="molecule type" value="Genomic_DNA"/>
</dbReference>
<accession>A0A1T1ATM2</accession>
<reference evidence="1 2" key="1">
    <citation type="submission" date="2017-01" db="EMBL/GenBank/DDBJ databases">
        <title>Genome sequencing of Rhodoferax fermentans JCM 7819.</title>
        <authorList>
            <person name="Kim Y.J."/>
            <person name="Farh M.E.-A."/>
            <person name="Yang D.-C."/>
        </authorList>
    </citation>
    <scope>NUCLEOTIDE SEQUENCE [LARGE SCALE GENOMIC DNA]</scope>
    <source>
        <strain evidence="1 2">JCM 7819</strain>
    </source>
</reference>
<sequence>MTSDSRLVTPLPEAIWQLEQAAKTLKQTNPHGGQTVLTGVPTDQLRKIDVVLALVEQKQRAIVNDDLESRAELDKQSTLARIAKLQPVARKAAQGKADAEIVMSAIRSEPDQLLAINSLRHLLCRTHNLSVGNVDVVSDDQSGICSPDFTASRAYQVTLSVSSINADNGGVVCVLQDGQDLEPIFQARDLGQRSLQFQLVHDRLMLLGYCMLLGLHLKALISIRITLTAKGPSYKCSLITLQDEESLLASIRKAIAMQTPDLFS</sequence>
<protein>
    <submittedName>
        <fullName evidence="1">Uncharacterized protein</fullName>
    </submittedName>
</protein>
<dbReference type="AlphaFoldDB" id="A0A1T1ATM2"/>
<keyword evidence="2" id="KW-1185">Reference proteome</keyword>